<keyword evidence="3 6" id="KW-1133">Transmembrane helix</keyword>
<dbReference type="PANTHER" id="PTHR40087">
    <property type="entry name" value="PHENOLIC ACID DECARBOXYLASE PADC"/>
    <property type="match status" value="1"/>
</dbReference>
<dbReference type="InterPro" id="IPR008729">
    <property type="entry name" value="PA_de_COase"/>
</dbReference>
<dbReference type="AlphaFoldDB" id="A0A8H6FEK2"/>
<evidence type="ECO:0000313" key="9">
    <source>
        <dbReference type="Proteomes" id="UP000593566"/>
    </source>
</evidence>
<evidence type="ECO:0000256" key="2">
    <source>
        <dbReference type="ARBA" id="ARBA00022692"/>
    </source>
</evidence>
<organism evidence="8 9">
    <name type="scientific">Letharia lupina</name>
    <dbReference type="NCBI Taxonomy" id="560253"/>
    <lineage>
        <taxon>Eukaryota</taxon>
        <taxon>Fungi</taxon>
        <taxon>Dikarya</taxon>
        <taxon>Ascomycota</taxon>
        <taxon>Pezizomycotina</taxon>
        <taxon>Lecanoromycetes</taxon>
        <taxon>OSLEUM clade</taxon>
        <taxon>Lecanoromycetidae</taxon>
        <taxon>Lecanorales</taxon>
        <taxon>Lecanorineae</taxon>
        <taxon>Parmeliaceae</taxon>
        <taxon>Letharia</taxon>
    </lineage>
</organism>
<evidence type="ECO:0000313" key="8">
    <source>
        <dbReference type="EMBL" id="KAF6225186.1"/>
    </source>
</evidence>
<evidence type="ECO:0000256" key="5">
    <source>
        <dbReference type="SAM" id="MobiDB-lite"/>
    </source>
</evidence>
<feature type="region of interest" description="Disordered" evidence="5">
    <location>
        <begin position="205"/>
        <end position="237"/>
    </location>
</feature>
<gene>
    <name evidence="8" type="ORF">HO133_010383</name>
</gene>
<dbReference type="EMBL" id="JACCJB010000008">
    <property type="protein sequence ID" value="KAF6225186.1"/>
    <property type="molecule type" value="Genomic_DNA"/>
</dbReference>
<dbReference type="PANTHER" id="PTHR40087:SF1">
    <property type="entry name" value="PHENOLIC ACID DECARBOXYLASE PADC"/>
    <property type="match status" value="1"/>
</dbReference>
<reference evidence="8 9" key="1">
    <citation type="journal article" date="2020" name="Genomics">
        <title>Complete, high-quality genomes from long-read metagenomic sequencing of two wolf lichen thalli reveals enigmatic genome architecture.</title>
        <authorList>
            <person name="McKenzie S.K."/>
            <person name="Walston R.F."/>
            <person name="Allen J.L."/>
        </authorList>
    </citation>
    <scope>NUCLEOTIDE SEQUENCE [LARGE SCALE GENOMIC DNA]</scope>
    <source>
        <strain evidence="8">WasteWater1</strain>
    </source>
</reference>
<dbReference type="SUPFAM" id="SSF50814">
    <property type="entry name" value="Lipocalins"/>
    <property type="match status" value="1"/>
</dbReference>
<dbReference type="GO" id="GO:0016831">
    <property type="term" value="F:carboxy-lyase activity"/>
    <property type="evidence" value="ECO:0007669"/>
    <property type="project" value="InterPro"/>
</dbReference>
<keyword evidence="4 6" id="KW-0472">Membrane</keyword>
<evidence type="ECO:0000256" key="6">
    <source>
        <dbReference type="SAM" id="Phobius"/>
    </source>
</evidence>
<evidence type="ECO:0000259" key="7">
    <source>
        <dbReference type="Pfam" id="PF02656"/>
    </source>
</evidence>
<evidence type="ECO:0000256" key="3">
    <source>
        <dbReference type="ARBA" id="ARBA00022989"/>
    </source>
</evidence>
<feature type="transmembrane region" description="Helical" evidence="6">
    <location>
        <begin position="350"/>
        <end position="372"/>
    </location>
</feature>
<sequence length="381" mass="42042">MTAPATDFPFAKDLKDLHLVYDYNAHDAQGKPEKWRYEIWFFSEDRVVYKIHGGPMAGRTNFQTCSFQCIRPGELWQCNWLEAIPAETGTVVSLVYDIPKKRITTLLAFSKGIVIAGGTLPLDVGDQIADGGDCKVTGRMRKRHTGIKETRRISRGGAVWRALAFRRTGICSRNRLILWISSGARSHPKSGDFGWEILTFSSSSSGAKRNARRDNHSKTSDDIPFPRPQRRPPSFPSLKALQMFPRLRTPILQNTGSTARDHLASERTFLAWLRTGLGFVALGIAIERFGQLDPVPTPAAKGKGGHPKKDQSEGLVRGLLATGSGSIAYGTARYFSNMRMLEKGSYKPSLYGAGALSLAVVGLTGAACWEIVRGRREEGED</sequence>
<keyword evidence="9" id="KW-1185">Reference proteome</keyword>
<dbReference type="Proteomes" id="UP000593566">
    <property type="component" value="Unassembled WGS sequence"/>
</dbReference>
<evidence type="ECO:0000256" key="4">
    <source>
        <dbReference type="ARBA" id="ARBA00023136"/>
    </source>
</evidence>
<keyword evidence="2 6" id="KW-0812">Transmembrane</keyword>
<feature type="compositionally biased region" description="Pro residues" evidence="5">
    <location>
        <begin position="225"/>
        <end position="235"/>
    </location>
</feature>
<dbReference type="GO" id="GO:0012505">
    <property type="term" value="C:endomembrane system"/>
    <property type="evidence" value="ECO:0007669"/>
    <property type="project" value="UniProtKB-SubCell"/>
</dbReference>
<dbReference type="InterPro" id="IPR003807">
    <property type="entry name" value="DUF202"/>
</dbReference>
<comment type="caution">
    <text evidence="8">The sequence shown here is derived from an EMBL/GenBank/DDBJ whole genome shotgun (WGS) entry which is preliminary data.</text>
</comment>
<comment type="subcellular location">
    <subcellularLocation>
        <location evidence="1">Endomembrane system</location>
        <topology evidence="1">Multi-pass membrane protein</topology>
    </subcellularLocation>
</comment>
<dbReference type="RefSeq" id="XP_037154053.1">
    <property type="nucleotide sequence ID" value="XM_037301236.1"/>
</dbReference>
<feature type="domain" description="DUF202" evidence="7">
    <location>
        <begin position="260"/>
        <end position="340"/>
    </location>
</feature>
<dbReference type="InterPro" id="IPR012674">
    <property type="entry name" value="Calycin"/>
</dbReference>
<evidence type="ECO:0000256" key="1">
    <source>
        <dbReference type="ARBA" id="ARBA00004127"/>
    </source>
</evidence>
<dbReference type="Gene3D" id="2.40.128.20">
    <property type="match status" value="1"/>
</dbReference>
<accession>A0A8H6FEK2</accession>
<dbReference type="Pfam" id="PF02656">
    <property type="entry name" value="DUF202"/>
    <property type="match status" value="1"/>
</dbReference>
<feature type="compositionally biased region" description="Basic and acidic residues" evidence="5">
    <location>
        <begin position="212"/>
        <end position="221"/>
    </location>
</feature>
<protein>
    <recommendedName>
        <fullName evidence="7">DUF202 domain-containing protein</fullName>
    </recommendedName>
</protein>
<name>A0A8H6FEK2_9LECA</name>
<dbReference type="GeneID" id="59338774"/>
<proteinExistence type="predicted"/>